<organism evidence="2 3">
    <name type="scientific">Deinococcus oregonensis</name>
    <dbReference type="NCBI Taxonomy" id="1805970"/>
    <lineage>
        <taxon>Bacteria</taxon>
        <taxon>Thermotogati</taxon>
        <taxon>Deinococcota</taxon>
        <taxon>Deinococci</taxon>
        <taxon>Deinococcales</taxon>
        <taxon>Deinococcaceae</taxon>
        <taxon>Deinococcus</taxon>
    </lineage>
</organism>
<protein>
    <recommendedName>
        <fullName evidence="4">DUF4397 domain-containing protein</fullName>
    </recommendedName>
</protein>
<dbReference type="Proteomes" id="UP001589733">
    <property type="component" value="Unassembled WGS sequence"/>
</dbReference>
<proteinExistence type="predicted"/>
<dbReference type="EMBL" id="JBHLYR010000022">
    <property type="protein sequence ID" value="MFB9991662.1"/>
    <property type="molecule type" value="Genomic_DNA"/>
</dbReference>
<accession>A0ABV6AVX6</accession>
<feature type="signal peptide" evidence="1">
    <location>
        <begin position="1"/>
        <end position="25"/>
    </location>
</feature>
<keyword evidence="1" id="KW-0732">Signal</keyword>
<name>A0ABV6AVX6_9DEIO</name>
<evidence type="ECO:0000313" key="3">
    <source>
        <dbReference type="Proteomes" id="UP001589733"/>
    </source>
</evidence>
<comment type="caution">
    <text evidence="2">The sequence shown here is derived from an EMBL/GenBank/DDBJ whole genome shotgun (WGS) entry which is preliminary data.</text>
</comment>
<feature type="chain" id="PRO_5045415789" description="DUF4397 domain-containing protein" evidence="1">
    <location>
        <begin position="26"/>
        <end position="123"/>
    </location>
</feature>
<sequence>MKNLKLPALTAAFLLTAATFTAAQAQVVSQDDASVYFDIDAGNANLVDFYIDGALTVANARTGDDIGVTTLTPGQHDIVVKSSYGGNILSSSTINVSGGNWYTVALAAGESNSNYALSFESGF</sequence>
<evidence type="ECO:0000313" key="2">
    <source>
        <dbReference type="EMBL" id="MFB9991662.1"/>
    </source>
</evidence>
<evidence type="ECO:0000256" key="1">
    <source>
        <dbReference type="SAM" id="SignalP"/>
    </source>
</evidence>
<reference evidence="2 3" key="1">
    <citation type="submission" date="2024-09" db="EMBL/GenBank/DDBJ databases">
        <authorList>
            <person name="Sun Q."/>
            <person name="Mori K."/>
        </authorList>
    </citation>
    <scope>NUCLEOTIDE SEQUENCE [LARGE SCALE GENOMIC DNA]</scope>
    <source>
        <strain evidence="2 3">JCM 13503</strain>
    </source>
</reference>
<keyword evidence="3" id="KW-1185">Reference proteome</keyword>
<evidence type="ECO:0008006" key="4">
    <source>
        <dbReference type="Google" id="ProtNLM"/>
    </source>
</evidence>
<gene>
    <name evidence="2" type="ORF">ACFFLM_06745</name>
</gene>
<dbReference type="RefSeq" id="WP_380007102.1">
    <property type="nucleotide sequence ID" value="NZ_JBHLYR010000022.1"/>
</dbReference>